<dbReference type="KEGG" id="proo:MJB10_20915"/>
<protein>
    <submittedName>
        <fullName evidence="1">DUF1501 domain-containing protein</fullName>
    </submittedName>
</protein>
<dbReference type="EMBL" id="CP130319">
    <property type="protein sequence ID" value="WNR43543.1"/>
    <property type="molecule type" value="Genomic_DNA"/>
</dbReference>
<dbReference type="InterPro" id="IPR017850">
    <property type="entry name" value="Alkaline_phosphatase_core_sf"/>
</dbReference>
<proteinExistence type="predicted"/>
<evidence type="ECO:0000313" key="1">
    <source>
        <dbReference type="EMBL" id="WNR43543.1"/>
    </source>
</evidence>
<dbReference type="SUPFAM" id="SSF53649">
    <property type="entry name" value="Alkaline phosphatase-like"/>
    <property type="match status" value="1"/>
</dbReference>
<evidence type="ECO:0000313" key="2">
    <source>
        <dbReference type="Proteomes" id="UP001304650"/>
    </source>
</evidence>
<dbReference type="PANTHER" id="PTHR43737:SF1">
    <property type="entry name" value="DUF1501 DOMAIN-CONTAINING PROTEIN"/>
    <property type="match status" value="1"/>
</dbReference>
<keyword evidence="2" id="KW-1185">Reference proteome</keyword>
<dbReference type="AlphaFoldDB" id="A0AA96LPP8"/>
<accession>A0AA96LPP8</accession>
<dbReference type="PANTHER" id="PTHR43737">
    <property type="entry name" value="BLL7424 PROTEIN"/>
    <property type="match status" value="1"/>
</dbReference>
<dbReference type="InterPro" id="IPR010869">
    <property type="entry name" value="DUF1501"/>
</dbReference>
<reference evidence="1" key="1">
    <citation type="submission" date="2022-02" db="EMBL/GenBank/DDBJ databases">
        <title>Paenibacillus sp. MBLB1832 Whole Genome Shotgun Sequencing.</title>
        <authorList>
            <person name="Hwang C.Y."/>
            <person name="Cho E.-S."/>
            <person name="Seo M.-J."/>
        </authorList>
    </citation>
    <scope>NUCLEOTIDE SEQUENCE</scope>
    <source>
        <strain evidence="1">MBLB1832</strain>
    </source>
</reference>
<dbReference type="Proteomes" id="UP001304650">
    <property type="component" value="Chromosome"/>
</dbReference>
<gene>
    <name evidence="1" type="ORF">MJB10_20915</name>
</gene>
<name>A0AA96LPP8_9BACL</name>
<dbReference type="RefSeq" id="WP_314797953.1">
    <property type="nucleotide sequence ID" value="NZ_CP130319.1"/>
</dbReference>
<dbReference type="Pfam" id="PF07394">
    <property type="entry name" value="DUF1501"/>
    <property type="match status" value="1"/>
</dbReference>
<organism evidence="1 2">
    <name type="scientific">Paenibacillus roseopurpureus</name>
    <dbReference type="NCBI Taxonomy" id="2918901"/>
    <lineage>
        <taxon>Bacteria</taxon>
        <taxon>Bacillati</taxon>
        <taxon>Bacillota</taxon>
        <taxon>Bacilli</taxon>
        <taxon>Bacillales</taxon>
        <taxon>Paenibacillaceae</taxon>
        <taxon>Paenibacillus</taxon>
    </lineage>
</organism>
<sequence>MKLTRRDFLIKGTTLFATLGLGGALFTETGKKLFHVSSSSEFDEPVLVVVQLNGGNDGINTLIPYGQGIYYDSRPTLAYQQKDVHAINNEVGLHPRLAGLAALYKLGKMAIIQGVGYPEPNHSHFRSMEIWQTAEPAKLSRSGWLARYVQSSLKGNTNPLKAIQIGSAGSKAFASDTLSFPVIQSLDTYHVFDPQTAALDKNRISKAFLDMYGANSMDQLRVVAARGTDAYKSVEAIQALTTAYTNKVTYPNTNFAKDLQVIPKLLAGKSGTRLFQVQAGGFDDHADEKLQHERTLTQVDEGLTAFYNDLEVQGLQDRVVVMVFSEFGRRVKENGNGGTDHGTAAPMFVLGGKVKGGLYGAYPSLSNLNNGDLKYEVDFRSVYSTIVESWLHGDVSAVLGKSYENLKFIKGKRCSMSC</sequence>